<evidence type="ECO:0000313" key="5">
    <source>
        <dbReference type="Proteomes" id="UP001595957"/>
    </source>
</evidence>
<protein>
    <submittedName>
        <fullName evidence="4">SDR family oxidoreductase</fullName>
    </submittedName>
</protein>
<comment type="caution">
    <text evidence="4">The sequence shown here is derived from an EMBL/GenBank/DDBJ whole genome shotgun (WGS) entry which is preliminary data.</text>
</comment>
<dbReference type="Proteomes" id="UP001595957">
    <property type="component" value="Unassembled WGS sequence"/>
</dbReference>
<organism evidence="4 5">
    <name type="scientific">Sphingobium tyrosinilyticum</name>
    <dbReference type="NCBI Taxonomy" id="2715436"/>
    <lineage>
        <taxon>Bacteria</taxon>
        <taxon>Pseudomonadati</taxon>
        <taxon>Pseudomonadota</taxon>
        <taxon>Alphaproteobacteria</taxon>
        <taxon>Sphingomonadales</taxon>
        <taxon>Sphingomonadaceae</taxon>
        <taxon>Sphingobium</taxon>
    </lineage>
</organism>
<dbReference type="CDD" id="cd05233">
    <property type="entry name" value="SDR_c"/>
    <property type="match status" value="1"/>
</dbReference>
<dbReference type="PANTHER" id="PTHR43477">
    <property type="entry name" value="DIHYDROANTICAPSIN 7-DEHYDROGENASE"/>
    <property type="match status" value="1"/>
</dbReference>
<keyword evidence="5" id="KW-1185">Reference proteome</keyword>
<proteinExistence type="inferred from homology"/>
<dbReference type="Pfam" id="PF13561">
    <property type="entry name" value="adh_short_C2"/>
    <property type="match status" value="1"/>
</dbReference>
<feature type="domain" description="Ketoreductase" evidence="3">
    <location>
        <begin position="7"/>
        <end position="196"/>
    </location>
</feature>
<dbReference type="Gene3D" id="3.40.50.720">
    <property type="entry name" value="NAD(P)-binding Rossmann-like Domain"/>
    <property type="match status" value="1"/>
</dbReference>
<dbReference type="InterPro" id="IPR020904">
    <property type="entry name" value="Sc_DH/Rdtase_CS"/>
</dbReference>
<dbReference type="PROSITE" id="PS00061">
    <property type="entry name" value="ADH_SHORT"/>
    <property type="match status" value="1"/>
</dbReference>
<dbReference type="InterPro" id="IPR036291">
    <property type="entry name" value="NAD(P)-bd_dom_sf"/>
</dbReference>
<dbReference type="PANTHER" id="PTHR43477:SF1">
    <property type="entry name" value="DIHYDROANTICAPSIN 7-DEHYDROGENASE"/>
    <property type="match status" value="1"/>
</dbReference>
<dbReference type="SMART" id="SM00822">
    <property type="entry name" value="PKS_KR"/>
    <property type="match status" value="1"/>
</dbReference>
<evidence type="ECO:0000256" key="1">
    <source>
        <dbReference type="ARBA" id="ARBA00006484"/>
    </source>
</evidence>
<sequence>MGRFSGKSVVITGGSSGIGLAAARRIVEEGGAVLITGSNAARLESAREQLPALHILVNDASKPEAAQALAEEAGRLFGTIDAVFLNAGVGAGAPLGHLTPDIYRQLMDINVGGPLFGTQALAPIVCDGGSILITASIAKDKGMQASALYSATKGAVRSLVRGFARELAPRRIRVNALSPGPIETDFFNRLGLPEEHASMVTQQIAAGNPLGRMGTAEEAAAVATFLLSDEASYVTGSDYYVDGGDAQL</sequence>
<dbReference type="RefSeq" id="WP_066529572.1">
    <property type="nucleotide sequence ID" value="NZ_JBHSFZ010000010.1"/>
</dbReference>
<comment type="similarity">
    <text evidence="1">Belongs to the short-chain dehydrogenases/reductases (SDR) family.</text>
</comment>
<dbReference type="InterPro" id="IPR051122">
    <property type="entry name" value="SDR_DHRS6-like"/>
</dbReference>
<evidence type="ECO:0000313" key="4">
    <source>
        <dbReference type="EMBL" id="MFC4593972.1"/>
    </source>
</evidence>
<evidence type="ECO:0000259" key="3">
    <source>
        <dbReference type="SMART" id="SM00822"/>
    </source>
</evidence>
<dbReference type="SUPFAM" id="SSF51735">
    <property type="entry name" value="NAD(P)-binding Rossmann-fold domains"/>
    <property type="match status" value="1"/>
</dbReference>
<dbReference type="PRINTS" id="PR00080">
    <property type="entry name" value="SDRFAMILY"/>
</dbReference>
<name>A0ABV9EWE2_9SPHN</name>
<dbReference type="EMBL" id="JBHSFZ010000010">
    <property type="protein sequence ID" value="MFC4593972.1"/>
    <property type="molecule type" value="Genomic_DNA"/>
</dbReference>
<accession>A0ABV9EWE2</accession>
<keyword evidence="2" id="KW-0560">Oxidoreductase</keyword>
<dbReference type="InterPro" id="IPR057326">
    <property type="entry name" value="KR_dom"/>
</dbReference>
<evidence type="ECO:0000256" key="2">
    <source>
        <dbReference type="ARBA" id="ARBA00023002"/>
    </source>
</evidence>
<reference evidence="5" key="1">
    <citation type="journal article" date="2019" name="Int. J. Syst. Evol. Microbiol.">
        <title>The Global Catalogue of Microorganisms (GCM) 10K type strain sequencing project: providing services to taxonomists for standard genome sequencing and annotation.</title>
        <authorList>
            <consortium name="The Broad Institute Genomics Platform"/>
            <consortium name="The Broad Institute Genome Sequencing Center for Infectious Disease"/>
            <person name="Wu L."/>
            <person name="Ma J."/>
        </authorList>
    </citation>
    <scope>NUCLEOTIDE SEQUENCE [LARGE SCALE GENOMIC DNA]</scope>
    <source>
        <strain evidence="5">NBRC 103632</strain>
    </source>
</reference>
<gene>
    <name evidence="4" type="ORF">ACFO3E_07165</name>
</gene>
<dbReference type="PRINTS" id="PR00081">
    <property type="entry name" value="GDHRDH"/>
</dbReference>
<dbReference type="InterPro" id="IPR002347">
    <property type="entry name" value="SDR_fam"/>
</dbReference>